<dbReference type="InterPro" id="IPR002935">
    <property type="entry name" value="SAM_O-MeTrfase"/>
</dbReference>
<keyword evidence="7" id="KW-1185">Reference proteome</keyword>
<dbReference type="Gene3D" id="3.40.50.150">
    <property type="entry name" value="Vaccinia Virus protein VP39"/>
    <property type="match status" value="1"/>
</dbReference>
<accession>A0ABS1IZR0</accession>
<dbReference type="Proteomes" id="UP000604730">
    <property type="component" value="Unassembled WGS sequence"/>
</dbReference>
<comment type="function">
    <text evidence="4">Catalyzes the methylation of 5-hydroxyuridine (ho5U) to form 5-methoxyuridine (mo5U) at position 34 in tRNAs.</text>
</comment>
<dbReference type="PROSITE" id="PS51682">
    <property type="entry name" value="SAM_OMT_I"/>
    <property type="match status" value="1"/>
</dbReference>
<dbReference type="Pfam" id="PF01596">
    <property type="entry name" value="Methyltransf_3"/>
    <property type="match status" value="1"/>
</dbReference>
<evidence type="ECO:0000256" key="3">
    <source>
        <dbReference type="ARBA" id="ARBA00022691"/>
    </source>
</evidence>
<feature type="coiled-coil region" evidence="5">
    <location>
        <begin position="77"/>
        <end position="104"/>
    </location>
</feature>
<reference evidence="6 7" key="1">
    <citation type="submission" date="2021-01" db="EMBL/GenBank/DDBJ databases">
        <title>Isolation and description of Catonella massiliensis sp. nov., a novel Catonella species, isolated from a stable periodontitis subject.</title>
        <authorList>
            <person name="Antezack A."/>
            <person name="Boxberger M."/>
            <person name="La Scola B."/>
            <person name="Monnet-Corti V."/>
        </authorList>
    </citation>
    <scope>NUCLEOTIDE SEQUENCE [LARGE SCALE GENOMIC DNA]</scope>
    <source>
        <strain evidence="6 7">Marseille-Q4567</strain>
    </source>
</reference>
<feature type="binding site" evidence="4">
    <location>
        <position position="161"/>
    </location>
    <ligand>
        <name>Mg(2+)</name>
        <dbReference type="ChEBI" id="CHEBI:18420"/>
    </ligand>
</feature>
<comment type="similarity">
    <text evidence="4">Belongs to the class I-like SAM-binding methyltransferase superfamily. Cation-dependent O-methyltransferase family.</text>
</comment>
<organism evidence="6 7">
    <name type="scientific">Catonella massiliensis</name>
    <dbReference type="NCBI Taxonomy" id="2799636"/>
    <lineage>
        <taxon>Bacteria</taxon>
        <taxon>Bacillati</taxon>
        <taxon>Bacillota</taxon>
        <taxon>Clostridia</taxon>
        <taxon>Lachnospirales</taxon>
        <taxon>Lachnospiraceae</taxon>
        <taxon>Catonella</taxon>
    </lineage>
</organism>
<gene>
    <name evidence="4" type="primary">trmR</name>
    <name evidence="6" type="ORF">JJN12_06140</name>
</gene>
<dbReference type="InterPro" id="IPR029063">
    <property type="entry name" value="SAM-dependent_MTases_sf"/>
</dbReference>
<evidence type="ECO:0000256" key="4">
    <source>
        <dbReference type="HAMAP-Rule" id="MF_02217"/>
    </source>
</evidence>
<dbReference type="InterPro" id="IPR043675">
    <property type="entry name" value="TrmR_methyltr"/>
</dbReference>
<feature type="binding site" evidence="4">
    <location>
        <position position="160"/>
    </location>
    <ligand>
        <name>Mg(2+)</name>
        <dbReference type="ChEBI" id="CHEBI:18420"/>
    </ligand>
</feature>
<proteinExistence type="inferred from homology"/>
<feature type="binding site" evidence="4">
    <location>
        <begin position="113"/>
        <end position="114"/>
    </location>
    <ligand>
        <name>S-adenosyl-L-methionine</name>
        <dbReference type="ChEBI" id="CHEBI:59789"/>
    </ligand>
</feature>
<keyword evidence="2 4" id="KW-0808">Transferase</keyword>
<evidence type="ECO:0000256" key="2">
    <source>
        <dbReference type="ARBA" id="ARBA00022679"/>
    </source>
</evidence>
<keyword evidence="4" id="KW-0479">Metal-binding</keyword>
<dbReference type="EMBL" id="JAEPRJ010000001">
    <property type="protein sequence ID" value="MBK5897371.1"/>
    <property type="molecule type" value="Genomic_DNA"/>
</dbReference>
<dbReference type="InterPro" id="IPR050362">
    <property type="entry name" value="Cation-dep_OMT"/>
</dbReference>
<comment type="catalytic activity">
    <reaction evidence="4">
        <text>5-hydroxyuridine(34) in tRNA + S-adenosyl-L-methionine = 5-methoxyuridine(34) in tRNA + S-adenosyl-L-homocysteine + H(+)</text>
        <dbReference type="Rhea" id="RHEA:60524"/>
        <dbReference type="Rhea" id="RHEA-COMP:13381"/>
        <dbReference type="Rhea" id="RHEA-COMP:15591"/>
        <dbReference type="ChEBI" id="CHEBI:15378"/>
        <dbReference type="ChEBI" id="CHEBI:57856"/>
        <dbReference type="ChEBI" id="CHEBI:59789"/>
        <dbReference type="ChEBI" id="CHEBI:136877"/>
        <dbReference type="ChEBI" id="CHEBI:143860"/>
    </reaction>
</comment>
<feature type="binding site" evidence="4">
    <location>
        <position position="134"/>
    </location>
    <ligand>
        <name>Mg(2+)</name>
        <dbReference type="ChEBI" id="CHEBI:18420"/>
    </ligand>
</feature>
<feature type="binding site" evidence="4">
    <location>
        <position position="85"/>
    </location>
    <ligand>
        <name>S-adenosyl-L-methionine</name>
        <dbReference type="ChEBI" id="CHEBI:59789"/>
    </ligand>
</feature>
<feature type="binding site" evidence="4">
    <location>
        <position position="134"/>
    </location>
    <ligand>
        <name>S-adenosyl-L-methionine</name>
        <dbReference type="ChEBI" id="CHEBI:59789"/>
    </ligand>
</feature>
<feature type="binding site" evidence="4">
    <location>
        <position position="37"/>
    </location>
    <ligand>
        <name>S-adenosyl-L-methionine</name>
        <dbReference type="ChEBI" id="CHEBI:59789"/>
    </ligand>
</feature>
<dbReference type="EC" id="2.1.1.-" evidence="4"/>
<evidence type="ECO:0000313" key="6">
    <source>
        <dbReference type="EMBL" id="MBK5897371.1"/>
    </source>
</evidence>
<dbReference type="PANTHER" id="PTHR10509:SF14">
    <property type="entry name" value="CAFFEOYL-COA O-METHYLTRANSFERASE 3-RELATED"/>
    <property type="match status" value="1"/>
</dbReference>
<dbReference type="SUPFAM" id="SSF53335">
    <property type="entry name" value="S-adenosyl-L-methionine-dependent methyltransferases"/>
    <property type="match status" value="1"/>
</dbReference>
<keyword evidence="1 4" id="KW-0489">Methyltransferase</keyword>
<feature type="binding site" evidence="4">
    <location>
        <position position="67"/>
    </location>
    <ligand>
        <name>S-adenosyl-L-methionine</name>
        <dbReference type="ChEBI" id="CHEBI:59789"/>
    </ligand>
</feature>
<comment type="caution">
    <text evidence="6">The sequence shown here is derived from an EMBL/GenBank/DDBJ whole genome shotgun (WGS) entry which is preliminary data.</text>
</comment>
<sequence>MVEHERFESFLESLPESLPKHLVDLEIENIKEGIPIIRKGGERLIRFMLELKKPVNILEVGTATGFSALLMLEYIGKEAKITTIERMEERAAKAEENFKKYDKRGQITLIKGDALDVLSELTANGNEYDFIFMDAAKGQYINFFENIKKLLSNGGILVTDNMLQEGRLLDSRYTVVRRERTIHQRMREYVNVLATDKELETMFLETGDGMAVSVKK</sequence>
<evidence type="ECO:0000313" key="7">
    <source>
        <dbReference type="Proteomes" id="UP000604730"/>
    </source>
</evidence>
<keyword evidence="4" id="KW-0460">Magnesium</keyword>
<keyword evidence="4" id="KW-0819">tRNA processing</keyword>
<keyword evidence="5" id="KW-0175">Coiled coil</keyword>
<dbReference type="RefSeq" id="WP_208428860.1">
    <property type="nucleotide sequence ID" value="NZ_JAEPRJ010000001.1"/>
</dbReference>
<evidence type="ECO:0000256" key="5">
    <source>
        <dbReference type="SAM" id="Coils"/>
    </source>
</evidence>
<protein>
    <recommendedName>
        <fullName evidence="4">tRNA 5-hydroxyuridine methyltransferase</fullName>
        <ecNumber evidence="4">2.1.1.-</ecNumber>
    </recommendedName>
    <alternativeName>
        <fullName evidence="4">ho5U methyltransferase</fullName>
    </alternativeName>
</protein>
<evidence type="ECO:0000256" key="1">
    <source>
        <dbReference type="ARBA" id="ARBA00022603"/>
    </source>
</evidence>
<keyword evidence="3 4" id="KW-0949">S-adenosyl-L-methionine</keyword>
<dbReference type="PANTHER" id="PTHR10509">
    <property type="entry name" value="O-METHYLTRANSFERASE-RELATED"/>
    <property type="match status" value="1"/>
</dbReference>
<dbReference type="CDD" id="cd02440">
    <property type="entry name" value="AdoMet_MTases"/>
    <property type="match status" value="1"/>
</dbReference>
<dbReference type="HAMAP" id="MF_02217">
    <property type="entry name" value="TrmR_methyltr"/>
    <property type="match status" value="1"/>
</dbReference>
<comment type="subunit">
    <text evidence="4">Homodimer.</text>
</comment>
<name>A0ABS1IZR0_9FIRM</name>